<dbReference type="InterPro" id="IPR054363">
    <property type="entry name" value="GH95_cat"/>
</dbReference>
<dbReference type="GO" id="GO:0004560">
    <property type="term" value="F:alpha-L-fucosidase activity"/>
    <property type="evidence" value="ECO:0007669"/>
    <property type="project" value="InterPro"/>
</dbReference>
<organism evidence="5 6">
    <name type="scientific">Candidatus Ordinivivax streblomastigis</name>
    <dbReference type="NCBI Taxonomy" id="2540710"/>
    <lineage>
        <taxon>Bacteria</taxon>
        <taxon>Pseudomonadati</taxon>
        <taxon>Bacteroidota</taxon>
        <taxon>Bacteroidia</taxon>
        <taxon>Bacteroidales</taxon>
        <taxon>Candidatus Ordinivivax</taxon>
    </lineage>
</organism>
<evidence type="ECO:0000313" key="6">
    <source>
        <dbReference type="Proteomes" id="UP000324575"/>
    </source>
</evidence>
<dbReference type="Gene3D" id="2.60.40.1180">
    <property type="entry name" value="Golgi alpha-mannosidase II"/>
    <property type="match status" value="1"/>
</dbReference>
<dbReference type="InterPro" id="IPR027414">
    <property type="entry name" value="GH95_N_dom"/>
</dbReference>
<gene>
    <name evidence="5" type="ORF">EZS26_003969</name>
</gene>
<dbReference type="SUPFAM" id="SSF48208">
    <property type="entry name" value="Six-hairpin glycosidases"/>
    <property type="match status" value="1"/>
</dbReference>
<sequence>MNKKVFLFCFLICSVILSVYGINPPSSADKVHVSPFWYDAPAKGWKSAVPVGNGRIGGMIFGEVQNEQVLLNESGVWCGAPYPQDNPQGPELIAQMRELLFAGKPVEAEEICRKFLVADNEDKRSYQPLGYLRLEHALAESVSNYCRSLDYESAISTVRFEQDGVKYCREAFVSEPDQVFAIRLTASKPGKISFTALMDRPWGAGVTVEKEHRLRFSGLAYDNLGNHQGSRFDALLQVVADGGKVAADRDRLKVTEATSVTLLLAVASDYDFKNPRTPLTCDRLAACEKQLNAAAAKSYEQLKADHIADYQELYNRSSLDIVVPSKSDQPIDRRIINTAKGANDPELLKIYYDYCRYIVIAGSREGGTAMGLQAIWNPLMEAPWRANWHLNVNIQEAYWFAEQGNLAECHEPMFTLTEGLMKYGETTARVMLGVKRGFTAPNRTDSPLFTVPQGQPLWGMYVSGGAWNSQHVMEHYRFTQDKEFLFQRALPILRSNALFWVDWLVPNPKTGKLVSGPATSPENTYLLPDGRKASISMGPSHDQELAWNSLNDYLEACSVLGIENDETKEVKSALDRLALPEMAPDGRLREWPEDYAEPEPGHRHPSHLFGFMPGHRITLQKTPELAKAVNKSLDYRLSHGYDAQGWSLGWIACLMARLKQGDRALDLMTNEYFGKAYPNMFVDAHGNVQVGDMMGMPLAMIEFLLQSHADEVELLPTLPKKWKDGKVTGLCARGGFMMDIAWKNGKLTKATVQSKTDTTGKFRYKGKVVNLKTEAGKTYKLPF</sequence>
<dbReference type="Proteomes" id="UP000324575">
    <property type="component" value="Unassembled WGS sequence"/>
</dbReference>
<dbReference type="InterPro" id="IPR049053">
    <property type="entry name" value="AFCA-like_C"/>
</dbReference>
<evidence type="ECO:0000256" key="1">
    <source>
        <dbReference type="SAM" id="SignalP"/>
    </source>
</evidence>
<dbReference type="Pfam" id="PF14498">
    <property type="entry name" value="Glyco_hyd_65N_2"/>
    <property type="match status" value="1"/>
</dbReference>
<dbReference type="PIRSF" id="PIRSF007663">
    <property type="entry name" value="UCP007663"/>
    <property type="match status" value="1"/>
</dbReference>
<comment type="caution">
    <text evidence="5">The sequence shown here is derived from an EMBL/GenBank/DDBJ whole genome shotgun (WGS) entry which is preliminary data.</text>
</comment>
<keyword evidence="1" id="KW-0732">Signal</keyword>
<dbReference type="Gene3D" id="1.50.10.10">
    <property type="match status" value="1"/>
</dbReference>
<dbReference type="PANTHER" id="PTHR31084">
    <property type="entry name" value="ALPHA-L-FUCOSIDASE 2"/>
    <property type="match status" value="1"/>
</dbReference>
<accession>A0A5M8NX03</accession>
<feature type="signal peptide" evidence="1">
    <location>
        <begin position="1"/>
        <end position="28"/>
    </location>
</feature>
<dbReference type="Pfam" id="PF21307">
    <property type="entry name" value="Glyco_hydro_95_C"/>
    <property type="match status" value="1"/>
</dbReference>
<dbReference type="InterPro" id="IPR013780">
    <property type="entry name" value="Glyco_hydro_b"/>
</dbReference>
<feature type="domain" description="Glycosyl hydrolase family 95 N-terminal" evidence="2">
    <location>
        <begin position="37"/>
        <end position="271"/>
    </location>
</feature>
<evidence type="ECO:0000259" key="4">
    <source>
        <dbReference type="Pfam" id="PF22124"/>
    </source>
</evidence>
<feature type="domain" description="Alpha fucosidase A-like C-terminal" evidence="3">
    <location>
        <begin position="706"/>
        <end position="770"/>
    </location>
</feature>
<dbReference type="GO" id="GO:0005975">
    <property type="term" value="P:carbohydrate metabolic process"/>
    <property type="evidence" value="ECO:0007669"/>
    <property type="project" value="InterPro"/>
</dbReference>
<dbReference type="InterPro" id="IPR008928">
    <property type="entry name" value="6-hairpin_glycosidase_sf"/>
</dbReference>
<proteinExistence type="predicted"/>
<name>A0A5M8NX03_9BACT</name>
<dbReference type="InterPro" id="IPR012341">
    <property type="entry name" value="6hp_glycosidase-like_sf"/>
</dbReference>
<dbReference type="EMBL" id="SNRX01000195">
    <property type="protein sequence ID" value="KAA6299894.1"/>
    <property type="molecule type" value="Genomic_DNA"/>
</dbReference>
<dbReference type="InterPro" id="IPR016518">
    <property type="entry name" value="Alpha-L-fucosidase"/>
</dbReference>
<dbReference type="PANTHER" id="PTHR31084:SF0">
    <property type="entry name" value="ALPHA-L-FUCOSIDASE 2"/>
    <property type="match status" value="1"/>
</dbReference>
<evidence type="ECO:0000259" key="3">
    <source>
        <dbReference type="Pfam" id="PF21307"/>
    </source>
</evidence>
<evidence type="ECO:0000313" key="5">
    <source>
        <dbReference type="EMBL" id="KAA6299894.1"/>
    </source>
</evidence>
<reference evidence="5 6" key="1">
    <citation type="submission" date="2019-03" db="EMBL/GenBank/DDBJ databases">
        <title>Single cell metagenomics reveals metabolic interactions within the superorganism composed of flagellate Streblomastix strix and complex community of Bacteroidetes bacteria on its surface.</title>
        <authorList>
            <person name="Treitli S.C."/>
            <person name="Kolisko M."/>
            <person name="Husnik F."/>
            <person name="Keeling P."/>
            <person name="Hampl V."/>
        </authorList>
    </citation>
    <scope>NUCLEOTIDE SEQUENCE [LARGE SCALE GENOMIC DNA]</scope>
    <source>
        <strain evidence="5">St1</strain>
    </source>
</reference>
<protein>
    <submittedName>
        <fullName evidence="5">Uncharacterized protein</fullName>
    </submittedName>
</protein>
<dbReference type="AlphaFoldDB" id="A0A5M8NX03"/>
<feature type="domain" description="Glycosyl hydrolase family 95 catalytic" evidence="4">
    <location>
        <begin position="298"/>
        <end position="704"/>
    </location>
</feature>
<feature type="chain" id="PRO_5024423112" evidence="1">
    <location>
        <begin position="29"/>
        <end position="783"/>
    </location>
</feature>
<evidence type="ECO:0000259" key="2">
    <source>
        <dbReference type="Pfam" id="PF14498"/>
    </source>
</evidence>
<dbReference type="Pfam" id="PF22124">
    <property type="entry name" value="Glyco_hydro_95_cat"/>
    <property type="match status" value="1"/>
</dbReference>
<dbReference type="Gene3D" id="2.70.98.50">
    <property type="entry name" value="putative glycoside hydrolase family protein from bacillus halodurans"/>
    <property type="match status" value="1"/>
</dbReference>